<name>A0A4V2K7B4_9APHY</name>
<accession>A0A4V2K7B4</accession>
<feature type="compositionally biased region" description="Low complexity" evidence="1">
    <location>
        <begin position="436"/>
        <end position="450"/>
    </location>
</feature>
<keyword evidence="3" id="KW-0378">Hydrolase</keyword>
<dbReference type="InterPro" id="IPR036691">
    <property type="entry name" value="Endo/exonu/phosph_ase_sf"/>
</dbReference>
<keyword evidence="4" id="KW-1185">Reference proteome</keyword>
<dbReference type="Gene3D" id="3.60.10.10">
    <property type="entry name" value="Endonuclease/exonuclease/phosphatase"/>
    <property type="match status" value="1"/>
</dbReference>
<dbReference type="Proteomes" id="UP000292082">
    <property type="component" value="Unassembled WGS sequence"/>
</dbReference>
<evidence type="ECO:0000256" key="1">
    <source>
        <dbReference type="SAM" id="MobiDB-lite"/>
    </source>
</evidence>
<organism evidence="3 4">
    <name type="scientific">Dichomitus squalens</name>
    <dbReference type="NCBI Taxonomy" id="114155"/>
    <lineage>
        <taxon>Eukaryota</taxon>
        <taxon>Fungi</taxon>
        <taxon>Dikarya</taxon>
        <taxon>Basidiomycota</taxon>
        <taxon>Agaricomycotina</taxon>
        <taxon>Agaricomycetes</taxon>
        <taxon>Polyporales</taxon>
        <taxon>Polyporaceae</taxon>
        <taxon>Dichomitus</taxon>
    </lineage>
</organism>
<keyword evidence="3" id="KW-0540">Nuclease</keyword>
<feature type="region of interest" description="Disordered" evidence="1">
    <location>
        <begin position="420"/>
        <end position="450"/>
    </location>
</feature>
<gene>
    <name evidence="3" type="ORF">BD310DRAFT_1029473</name>
</gene>
<feature type="domain" description="Endonuclease/exonuclease/phosphatase" evidence="2">
    <location>
        <begin position="19"/>
        <end position="254"/>
    </location>
</feature>
<evidence type="ECO:0000313" key="4">
    <source>
        <dbReference type="Proteomes" id="UP000292082"/>
    </source>
</evidence>
<proteinExistence type="predicted"/>
<keyword evidence="3" id="KW-0255">Endonuclease</keyword>
<dbReference type="Pfam" id="PF03372">
    <property type="entry name" value="Exo_endo_phos"/>
    <property type="match status" value="1"/>
</dbReference>
<protein>
    <submittedName>
        <fullName evidence="3">Endonuclease/exonuclease/phosphatase</fullName>
    </submittedName>
</protein>
<dbReference type="AlphaFoldDB" id="A0A4V2K7B4"/>
<dbReference type="InterPro" id="IPR005135">
    <property type="entry name" value="Endo/exonuclease/phosphatase"/>
</dbReference>
<sequence length="450" mass="50931">MTREHTSLDSLTIVFHNANRNPSHMSSLLSSLSRLVDVLCIQEPWYGPLKHIPAPGGKRNVAMPGDRTNDNRYFGTQSNSHWRLFEPSKTDHDNPPRVVCYVNTRLPLTRAFSHPALRHRDAILLGLQLRSSDPPLFLLNVYNDPRGHSAVLTDLFSLLPRLPDQVRCVGGDFNLHSPDWDPSWGTSSPRTDLLTLSHLIGAWDLDLRSPVDVHTHFTHNPRLRGSVIDLVWSPRDHPRDSVQVRAADRGLSDHTLLYVTLPTDPISLLGPPAISDNNLEDFLTDLAQTLVGFFNSTPRPDSGPDVELYTQVLYDSISTTWESHAQPRDLCARSKPWWNNHCDTPSNTTLPKISQLQRLEARRSYFKAIRNAKRAFFEQRIHDVATNNARVWDLTAWYKPRRSDTADIVDSLGNPILTPEDLRDNAGPTFRSAEGPSFSSPLLPSGWRKW</sequence>
<keyword evidence="3" id="KW-0269">Exonuclease</keyword>
<dbReference type="GO" id="GO:0004527">
    <property type="term" value="F:exonuclease activity"/>
    <property type="evidence" value="ECO:0007669"/>
    <property type="project" value="UniProtKB-KW"/>
</dbReference>
<evidence type="ECO:0000313" key="3">
    <source>
        <dbReference type="EMBL" id="TBU55388.1"/>
    </source>
</evidence>
<reference evidence="3 4" key="1">
    <citation type="submission" date="2019-01" db="EMBL/GenBank/DDBJ databases">
        <title>Draft genome sequences of three monokaryotic isolates of the white-rot basidiomycete fungus Dichomitus squalens.</title>
        <authorList>
            <consortium name="DOE Joint Genome Institute"/>
            <person name="Lopez S.C."/>
            <person name="Andreopoulos B."/>
            <person name="Pangilinan J."/>
            <person name="Lipzen A."/>
            <person name="Riley R."/>
            <person name="Ahrendt S."/>
            <person name="Ng V."/>
            <person name="Barry K."/>
            <person name="Daum C."/>
            <person name="Grigoriev I.V."/>
            <person name="Hilden K.S."/>
            <person name="Makela M.R."/>
            <person name="de Vries R.P."/>
        </authorList>
    </citation>
    <scope>NUCLEOTIDE SEQUENCE [LARGE SCALE GENOMIC DNA]</scope>
    <source>
        <strain evidence="3 4">CBS 464.89</strain>
    </source>
</reference>
<dbReference type="EMBL" id="ML145170">
    <property type="protein sequence ID" value="TBU55388.1"/>
    <property type="molecule type" value="Genomic_DNA"/>
</dbReference>
<dbReference type="SUPFAM" id="SSF56219">
    <property type="entry name" value="DNase I-like"/>
    <property type="match status" value="1"/>
</dbReference>
<evidence type="ECO:0000259" key="2">
    <source>
        <dbReference type="Pfam" id="PF03372"/>
    </source>
</evidence>
<dbReference type="GO" id="GO:0004519">
    <property type="term" value="F:endonuclease activity"/>
    <property type="evidence" value="ECO:0007669"/>
    <property type="project" value="UniProtKB-KW"/>
</dbReference>